<evidence type="ECO:0000256" key="1">
    <source>
        <dbReference type="SAM" id="Phobius"/>
    </source>
</evidence>
<keyword evidence="1" id="KW-1133">Transmembrane helix</keyword>
<evidence type="ECO:0000313" key="3">
    <source>
        <dbReference type="Proteomes" id="UP001589828"/>
    </source>
</evidence>
<keyword evidence="1" id="KW-0812">Transmembrane</keyword>
<evidence type="ECO:0000313" key="2">
    <source>
        <dbReference type="EMBL" id="MFC0514141.1"/>
    </source>
</evidence>
<gene>
    <name evidence="2" type="ORF">ACFFGT_08025</name>
</gene>
<feature type="transmembrane region" description="Helical" evidence="1">
    <location>
        <begin position="13"/>
        <end position="33"/>
    </location>
</feature>
<sequence>MTINDVSLLGKKILVGVIVTLIPFIIIVGGLWLGRKLLERKPATKTAQIVQPQKNSPS</sequence>
<proteinExistence type="predicted"/>
<reference evidence="2 3" key="1">
    <citation type="submission" date="2024-09" db="EMBL/GenBank/DDBJ databases">
        <authorList>
            <person name="Sun Q."/>
            <person name="Mori K."/>
        </authorList>
    </citation>
    <scope>NUCLEOTIDE SEQUENCE [LARGE SCALE GENOMIC DNA]</scope>
    <source>
        <strain evidence="2 3">NCAIM B.02415</strain>
    </source>
</reference>
<organism evidence="2 3">
    <name type="scientific">Mucilaginibacter angelicae</name>
    <dbReference type="NCBI Taxonomy" id="869718"/>
    <lineage>
        <taxon>Bacteria</taxon>
        <taxon>Pseudomonadati</taxon>
        <taxon>Bacteroidota</taxon>
        <taxon>Sphingobacteriia</taxon>
        <taxon>Sphingobacteriales</taxon>
        <taxon>Sphingobacteriaceae</taxon>
        <taxon>Mucilaginibacter</taxon>
    </lineage>
</organism>
<dbReference type="EMBL" id="JBHLTS010000019">
    <property type="protein sequence ID" value="MFC0514141.1"/>
    <property type="molecule type" value="Genomic_DNA"/>
</dbReference>
<dbReference type="Proteomes" id="UP001589828">
    <property type="component" value="Unassembled WGS sequence"/>
</dbReference>
<name>A0ABV6L3X1_9SPHI</name>
<keyword evidence="1" id="KW-0472">Membrane</keyword>
<dbReference type="RefSeq" id="WP_377021995.1">
    <property type="nucleotide sequence ID" value="NZ_JBHLTS010000019.1"/>
</dbReference>
<comment type="caution">
    <text evidence="2">The sequence shown here is derived from an EMBL/GenBank/DDBJ whole genome shotgun (WGS) entry which is preliminary data.</text>
</comment>
<protein>
    <submittedName>
        <fullName evidence="2">Uncharacterized protein</fullName>
    </submittedName>
</protein>
<keyword evidence="3" id="KW-1185">Reference proteome</keyword>
<accession>A0ABV6L3X1</accession>